<accession>A0AAU7N2E2</accession>
<protein>
    <submittedName>
        <fullName evidence="10">IFNe2</fullName>
    </submittedName>
</protein>
<dbReference type="Pfam" id="PF00143">
    <property type="entry name" value="Interferon"/>
    <property type="match status" value="1"/>
</dbReference>
<evidence type="ECO:0000256" key="3">
    <source>
        <dbReference type="ARBA" id="ARBA00022514"/>
    </source>
</evidence>
<comment type="subcellular location">
    <subcellularLocation>
        <location evidence="1">Secreted</location>
    </subcellularLocation>
</comment>
<organism evidence="10">
    <name type="scientific">Polyodon spathula</name>
    <name type="common">North American paddlefish</name>
    <name type="synonym">Squalus spathula</name>
    <dbReference type="NCBI Taxonomy" id="7913"/>
    <lineage>
        <taxon>Eukaryota</taxon>
        <taxon>Metazoa</taxon>
        <taxon>Chordata</taxon>
        <taxon>Craniata</taxon>
        <taxon>Vertebrata</taxon>
        <taxon>Euteleostomi</taxon>
        <taxon>Actinopterygii</taxon>
        <taxon>Chondrostei</taxon>
        <taxon>Acipenseriformes</taxon>
        <taxon>Polyodontidae</taxon>
        <taxon>Polyodon</taxon>
    </lineage>
</organism>
<evidence type="ECO:0000256" key="9">
    <source>
        <dbReference type="SAM" id="SignalP"/>
    </source>
</evidence>
<dbReference type="SUPFAM" id="SSF47266">
    <property type="entry name" value="4-helical cytokines"/>
    <property type="match status" value="1"/>
</dbReference>
<keyword evidence="4" id="KW-0964">Secreted</keyword>
<keyword evidence="7" id="KW-1015">Disulfide bond</keyword>
<feature type="signal peptide" evidence="9">
    <location>
        <begin position="1"/>
        <end position="23"/>
    </location>
</feature>
<dbReference type="InterPro" id="IPR000471">
    <property type="entry name" value="Interferon_alpha/beta/delta"/>
</dbReference>
<dbReference type="GO" id="GO:0006955">
    <property type="term" value="P:immune response"/>
    <property type="evidence" value="ECO:0007669"/>
    <property type="project" value="UniProtKB-ARBA"/>
</dbReference>
<dbReference type="InterPro" id="IPR009079">
    <property type="entry name" value="4_helix_cytokine-like_core"/>
</dbReference>
<dbReference type="PROSITE" id="PS51257">
    <property type="entry name" value="PROKAR_LIPOPROTEIN"/>
    <property type="match status" value="1"/>
</dbReference>
<name>A0AAU7N2E2_POLSP</name>
<reference evidence="10" key="1">
    <citation type="submission" date="2024-06" db="EMBL/GenBank/DDBJ databases">
        <authorList>
            <person name="Hu S.M."/>
        </authorList>
    </citation>
    <scope>NUCLEOTIDE SEQUENCE</scope>
    <source>
        <strain evidence="10">E2</strain>
    </source>
</reference>
<comment type="similarity">
    <text evidence="2 8">Belongs to the alpha/beta interferon family.</text>
</comment>
<evidence type="ECO:0000256" key="6">
    <source>
        <dbReference type="ARBA" id="ARBA00023118"/>
    </source>
</evidence>
<keyword evidence="3 8" id="KW-0202">Cytokine</keyword>
<evidence type="ECO:0000256" key="2">
    <source>
        <dbReference type="ARBA" id="ARBA00011033"/>
    </source>
</evidence>
<dbReference type="GO" id="GO:0005126">
    <property type="term" value="F:cytokine receptor binding"/>
    <property type="evidence" value="ECO:0007669"/>
    <property type="project" value="InterPro"/>
</dbReference>
<evidence type="ECO:0000256" key="4">
    <source>
        <dbReference type="ARBA" id="ARBA00022525"/>
    </source>
</evidence>
<dbReference type="Gene3D" id="1.20.1250.10">
    <property type="match status" value="1"/>
</dbReference>
<dbReference type="AlphaFoldDB" id="A0AAU7N2E2"/>
<proteinExistence type="evidence at transcript level"/>
<evidence type="ECO:0000256" key="7">
    <source>
        <dbReference type="ARBA" id="ARBA00023157"/>
    </source>
</evidence>
<dbReference type="GO" id="GO:0005125">
    <property type="term" value="F:cytokine activity"/>
    <property type="evidence" value="ECO:0007669"/>
    <property type="project" value="UniProtKB-KW"/>
</dbReference>
<dbReference type="GO" id="GO:0005615">
    <property type="term" value="C:extracellular space"/>
    <property type="evidence" value="ECO:0007669"/>
    <property type="project" value="UniProtKB-KW"/>
</dbReference>
<evidence type="ECO:0000256" key="8">
    <source>
        <dbReference type="RuleBase" id="RU000436"/>
    </source>
</evidence>
<dbReference type="SMART" id="SM00076">
    <property type="entry name" value="IFabd"/>
    <property type="match status" value="1"/>
</dbReference>
<dbReference type="PANTHER" id="PTHR11691:SF73">
    <property type="entry name" value="INTERFERON BETA"/>
    <property type="match status" value="1"/>
</dbReference>
<evidence type="ECO:0000256" key="5">
    <source>
        <dbReference type="ARBA" id="ARBA00022729"/>
    </source>
</evidence>
<sequence>MDLRRLPGLCFLILCLGPSFSLGCKWIQDGEYKHKSKFSLTLLKDMGEKDVSGDVNIIIPEELYKLHSKSEIENKILILHTALGQILKLYKKSEKRTTWDKDQLNHFLSLIHRQSYELNRCISFLQMTREGCAGCKELKQYFKNLKYFLRSQKYSTLAWEIIRKKVKDNLIRMDLLASHVKNPPAI</sequence>
<dbReference type="PRINTS" id="PR00266">
    <property type="entry name" value="INTERFERONAB"/>
</dbReference>
<dbReference type="GO" id="GO:0051607">
    <property type="term" value="P:defense response to virus"/>
    <property type="evidence" value="ECO:0007669"/>
    <property type="project" value="UniProtKB-KW"/>
</dbReference>
<dbReference type="EMBL" id="PP893269">
    <property type="protein sequence ID" value="XBQ57384.1"/>
    <property type="molecule type" value="mRNA"/>
</dbReference>
<feature type="chain" id="PRO_5043817798" evidence="9">
    <location>
        <begin position="24"/>
        <end position="186"/>
    </location>
</feature>
<evidence type="ECO:0000313" key="10">
    <source>
        <dbReference type="EMBL" id="XBQ57384.1"/>
    </source>
</evidence>
<keyword evidence="6 8" id="KW-0051">Antiviral defense</keyword>
<keyword evidence="5 9" id="KW-0732">Signal</keyword>
<dbReference type="PANTHER" id="PTHR11691">
    <property type="entry name" value="TYPE I INTERFERON"/>
    <property type="match status" value="1"/>
</dbReference>
<evidence type="ECO:0000256" key="1">
    <source>
        <dbReference type="ARBA" id="ARBA00004613"/>
    </source>
</evidence>